<accession>A0AAV9WKF9</accession>
<name>A0AAV9WKF9_9PEZI</name>
<evidence type="ECO:0000313" key="1">
    <source>
        <dbReference type="EMBL" id="KAK6510030.1"/>
    </source>
</evidence>
<protein>
    <submittedName>
        <fullName evidence="1">Molybdopterin synthase catalytic subunit</fullName>
    </submittedName>
</protein>
<dbReference type="InterPro" id="IPR003448">
    <property type="entry name" value="Mopterin_biosynth_MoaE"/>
</dbReference>
<proteinExistence type="predicted"/>
<keyword evidence="2" id="KW-1185">Reference proteome</keyword>
<dbReference type="Gene3D" id="3.90.1170.40">
    <property type="entry name" value="Molybdopterin biosynthesis MoaE subunit"/>
    <property type="match status" value="1"/>
</dbReference>
<dbReference type="CDD" id="cd00756">
    <property type="entry name" value="MoaE"/>
    <property type="match status" value="1"/>
</dbReference>
<dbReference type="InterPro" id="IPR036563">
    <property type="entry name" value="MoaE_sf"/>
</dbReference>
<dbReference type="GO" id="GO:0006777">
    <property type="term" value="P:Mo-molybdopterin cofactor biosynthetic process"/>
    <property type="evidence" value="ECO:0007669"/>
    <property type="project" value="InterPro"/>
</dbReference>
<comment type="caution">
    <text evidence="1">The sequence shown here is derived from an EMBL/GenBank/DDBJ whole genome shotgun (WGS) entry which is preliminary data.</text>
</comment>
<reference evidence="1 2" key="1">
    <citation type="submission" date="2023-08" db="EMBL/GenBank/DDBJ databases">
        <authorList>
            <person name="Palmer J.M."/>
        </authorList>
    </citation>
    <scope>NUCLEOTIDE SEQUENCE [LARGE SCALE GENOMIC DNA]</scope>
    <source>
        <strain evidence="1 2">TWF481</strain>
    </source>
</reference>
<dbReference type="AlphaFoldDB" id="A0AAV9WKF9"/>
<dbReference type="Proteomes" id="UP001370758">
    <property type="component" value="Unassembled WGS sequence"/>
</dbReference>
<sequence length="172" mass="19199">MERPFTGIKSLETPSTYAALTYDPLDISAAINRVRSPKAGAIVTFIGTTRDNFQGKQITTLEYTSYPPLSLQTLSKILTSLSTPSLHSISVIHRLGIVPIGEDSIVISLSTPHRAEAWQIAQECLELVKEKVEIWKREWFADGGIWRANRDGAEGVQETEDVPVEFLEQEDR</sequence>
<gene>
    <name evidence="1" type="primary">MOCS2</name>
    <name evidence="1" type="ORF">TWF481_004743</name>
</gene>
<dbReference type="SUPFAM" id="SSF54690">
    <property type="entry name" value="Molybdopterin synthase subunit MoaE"/>
    <property type="match status" value="1"/>
</dbReference>
<dbReference type="EMBL" id="JAVHJL010000002">
    <property type="protein sequence ID" value="KAK6510030.1"/>
    <property type="molecule type" value="Genomic_DNA"/>
</dbReference>
<evidence type="ECO:0000313" key="2">
    <source>
        <dbReference type="Proteomes" id="UP001370758"/>
    </source>
</evidence>
<dbReference type="PANTHER" id="PTHR23404">
    <property type="entry name" value="MOLYBDOPTERIN SYNTHASE RELATED"/>
    <property type="match status" value="1"/>
</dbReference>
<dbReference type="Pfam" id="PF02391">
    <property type="entry name" value="MoaE"/>
    <property type="match status" value="1"/>
</dbReference>
<organism evidence="1 2">
    <name type="scientific">Arthrobotrys musiformis</name>
    <dbReference type="NCBI Taxonomy" id="47236"/>
    <lineage>
        <taxon>Eukaryota</taxon>
        <taxon>Fungi</taxon>
        <taxon>Dikarya</taxon>
        <taxon>Ascomycota</taxon>
        <taxon>Pezizomycotina</taxon>
        <taxon>Orbiliomycetes</taxon>
        <taxon>Orbiliales</taxon>
        <taxon>Orbiliaceae</taxon>
        <taxon>Arthrobotrys</taxon>
    </lineage>
</organism>